<feature type="region of interest" description="Disordered" evidence="5">
    <location>
        <begin position="1"/>
        <end position="47"/>
    </location>
</feature>
<reference evidence="7 8" key="1">
    <citation type="submission" date="2016-07" db="EMBL/GenBank/DDBJ databases">
        <title>Pervasive Adenine N6-methylation of Active Genes in Fungi.</title>
        <authorList>
            <consortium name="DOE Joint Genome Institute"/>
            <person name="Mondo S.J."/>
            <person name="Dannebaum R.O."/>
            <person name="Kuo R.C."/>
            <person name="Labutti K."/>
            <person name="Haridas S."/>
            <person name="Kuo A."/>
            <person name="Salamov A."/>
            <person name="Ahrendt S.R."/>
            <person name="Lipzen A."/>
            <person name="Sullivan W."/>
            <person name="Andreopoulos W.B."/>
            <person name="Clum A."/>
            <person name="Lindquist E."/>
            <person name="Daum C."/>
            <person name="Ramamoorthy G.K."/>
            <person name="Gryganskyi A."/>
            <person name="Culley D."/>
            <person name="Magnuson J.K."/>
            <person name="James T.Y."/>
            <person name="O'Malley M.A."/>
            <person name="Stajich J.E."/>
            <person name="Spatafora J.W."/>
            <person name="Visel A."/>
            <person name="Grigoriev I.V."/>
        </authorList>
    </citation>
    <scope>NUCLEOTIDE SEQUENCE [LARGE SCALE GENOMIC DNA]</scope>
    <source>
        <strain evidence="7 8">68-887.2</strain>
    </source>
</reference>
<dbReference type="Proteomes" id="UP000193986">
    <property type="component" value="Unassembled WGS sequence"/>
</dbReference>
<keyword evidence="3" id="KW-0804">Transcription</keyword>
<keyword evidence="1" id="KW-0156">Chromatin regulator</keyword>
<dbReference type="OrthoDB" id="338531at2759"/>
<organism evidence="7 8">
    <name type="scientific">Naematelia encephala</name>
    <dbReference type="NCBI Taxonomy" id="71784"/>
    <lineage>
        <taxon>Eukaryota</taxon>
        <taxon>Fungi</taxon>
        <taxon>Dikarya</taxon>
        <taxon>Basidiomycota</taxon>
        <taxon>Agaricomycotina</taxon>
        <taxon>Tremellomycetes</taxon>
        <taxon>Tremellales</taxon>
        <taxon>Naemateliaceae</taxon>
        <taxon>Naematelia</taxon>
    </lineage>
</organism>
<comment type="caution">
    <text evidence="7">The sequence shown here is derived from an EMBL/GenBank/DDBJ whole genome shotgun (WGS) entry which is preliminary data.</text>
</comment>
<accession>A0A1Y2BDF0</accession>
<evidence type="ECO:0000313" key="7">
    <source>
        <dbReference type="EMBL" id="ORY32085.1"/>
    </source>
</evidence>
<dbReference type="InParanoid" id="A0A1Y2BDF0"/>
<evidence type="ECO:0000313" key="8">
    <source>
        <dbReference type="Proteomes" id="UP000193986"/>
    </source>
</evidence>
<protein>
    <recommendedName>
        <fullName evidence="6">RFX-type winged-helix domain-containing protein</fullName>
    </recommendedName>
</protein>
<dbReference type="PANTHER" id="PTHR22970:SF14">
    <property type="entry name" value="AT-RICH INTERACTIVE DOMAIN-CONTAINING PROTEIN 2"/>
    <property type="match status" value="1"/>
</dbReference>
<sequence length="712" mass="78610">MPAMATPAHTGRPMAPLPHTLSSQNGTAPRKAPSPYAPDPRELQPGPRNRFFLSLRSGIESEVDWALPRLVVAAFDHPEQFSLDSWPDALGALIEWPRKWLEDLEREAALLEARKGQKGAAKEALAIIPEWTRDPNVTARATNSLLVLRNASFSGTNIKLICRSAFLNFVSRFFALPLELILEVLLRDPEPVQHLLVVLQSIFPHVAPTPRLTTIFGTILPTIAVETRDFGILNLLLPLIISGYIWPSLPPPPDDLAPFLLTLLTLTPPAPLLDLTLDLLISLTQQPTYARMILSYPNVAAYLRNIVMLLEYGARQTQASWEAPPAFTGVTVPNPAGGAAQAEAASRRRALERDSAQRQLRLTGTLASNPETADHAPNISPSIRAKLYAMKEPARSINWMHETFTYSASSQLLQVTFWHAYRNFFSHPSTVEQLLSASEVIKNVTIAFPGASAKIWTDETGTNKFVIAGMGFRKGSDESDRFNCMWRGCSLPRGCLNPVELLQHVQTFHLSPTPASCAWATCQHSTFNLTHLLTHLPLSQPPTIPDDVTIEASFPPQRLLQPVITTRPVPPLSRAFKLSFQGYVTPSDNRRNPTGCAFLAALVLRNLAKTLKAEIAVSLPPDHGLTQEAKQEKKRHLLEERFGLPIPDSVLKEEEEEERVADGGQGDVDGGMTAKNRERARQAFAALEERILQVVEKNVSGLAVYLGEAFGW</sequence>
<evidence type="ECO:0000256" key="5">
    <source>
        <dbReference type="SAM" id="MobiDB-lite"/>
    </source>
</evidence>
<evidence type="ECO:0000256" key="4">
    <source>
        <dbReference type="ARBA" id="ARBA00023242"/>
    </source>
</evidence>
<keyword evidence="8" id="KW-1185">Reference proteome</keyword>
<dbReference type="GO" id="GO:0006325">
    <property type="term" value="P:chromatin organization"/>
    <property type="evidence" value="ECO:0007669"/>
    <property type="project" value="UniProtKB-KW"/>
</dbReference>
<dbReference type="AlphaFoldDB" id="A0A1Y2BDF0"/>
<dbReference type="EMBL" id="MCFC01000011">
    <property type="protein sequence ID" value="ORY32085.1"/>
    <property type="molecule type" value="Genomic_DNA"/>
</dbReference>
<proteinExistence type="predicted"/>
<feature type="domain" description="RFX-type winged-helix" evidence="6">
    <location>
        <begin position="396"/>
        <end position="474"/>
    </location>
</feature>
<dbReference type="InterPro" id="IPR003150">
    <property type="entry name" value="DNA-bd_RFX"/>
</dbReference>
<keyword evidence="4" id="KW-0539">Nucleus</keyword>
<gene>
    <name evidence="7" type="ORF">BCR39DRAFT_524105</name>
</gene>
<dbReference type="GO" id="GO:0016586">
    <property type="term" value="C:RSC-type complex"/>
    <property type="evidence" value="ECO:0007669"/>
    <property type="project" value="TreeGrafter"/>
</dbReference>
<evidence type="ECO:0000256" key="2">
    <source>
        <dbReference type="ARBA" id="ARBA00023015"/>
    </source>
</evidence>
<evidence type="ECO:0000256" key="3">
    <source>
        <dbReference type="ARBA" id="ARBA00023163"/>
    </source>
</evidence>
<keyword evidence="2" id="KW-0805">Transcription regulation</keyword>
<dbReference type="GO" id="GO:0006355">
    <property type="term" value="P:regulation of DNA-templated transcription"/>
    <property type="evidence" value="ECO:0007669"/>
    <property type="project" value="InterPro"/>
</dbReference>
<dbReference type="InterPro" id="IPR052406">
    <property type="entry name" value="Chromatin_Remodeling_Comp"/>
</dbReference>
<evidence type="ECO:0000259" key="6">
    <source>
        <dbReference type="PROSITE" id="PS51526"/>
    </source>
</evidence>
<dbReference type="PANTHER" id="PTHR22970">
    <property type="entry name" value="AT-RICH INTERACTIVE DOMAIN-CONTAINING PROTEIN 2"/>
    <property type="match status" value="1"/>
</dbReference>
<dbReference type="FunCoup" id="A0A1Y2BDF0">
    <property type="interactions" value="8"/>
</dbReference>
<name>A0A1Y2BDF0_9TREE</name>
<feature type="region of interest" description="Disordered" evidence="5">
    <location>
        <begin position="653"/>
        <end position="672"/>
    </location>
</feature>
<dbReference type="STRING" id="71784.A0A1Y2BDF0"/>
<dbReference type="GO" id="GO:0003677">
    <property type="term" value="F:DNA binding"/>
    <property type="evidence" value="ECO:0007669"/>
    <property type="project" value="InterPro"/>
</dbReference>
<dbReference type="PROSITE" id="PS51526">
    <property type="entry name" value="RFX_DBD"/>
    <property type="match status" value="1"/>
</dbReference>
<evidence type="ECO:0000256" key="1">
    <source>
        <dbReference type="ARBA" id="ARBA00022853"/>
    </source>
</evidence>